<keyword evidence="8" id="KW-0539">Nucleus</keyword>
<evidence type="ECO:0000256" key="3">
    <source>
        <dbReference type="ARBA" id="ARBA00022703"/>
    </source>
</evidence>
<sequence length="715" mass="79669">MSKRKFAELQNEGSPSHSDFDESSNCSSVMTNSSSDVPTGIVSNKQKKPKKSVQFHDVKVYYFPRSQGFVCVPSEGGSTLGMELKHSHIEDYSVADYAKEQRRLHQRMLEEHRHQGRLMPGLLGKSKVCDKSDDDEDDDEEEEEEEEEDSDFEDLEDYIFLQPISIRQRRTLLRQAGVRKIDIQEKDRCKDIRVSREVCGCDCKVYCDPETCACSVAGIKCQVDRLSFPCGCSKDGCGNTNGRIEFNPIRVRTHFIHTLMRLQLEKREEDSSLYRLQKSSGTKSASDAELGVGLDTSVKLVQAANQDKPKAVDLTEFNSNELGSCRDCQNSEVCNMMMAEVQHASLEAEQQRNVLNNMYQYKDLPQGTVTNPLPHVLLFNDTEDDLYTAQNTTPFYNFKQEDASYSETSECSSDTSTTYENSHYQKSYQTLATPSFEGSLGEEANQEFCHRSNPPNNYIQGTPNEQKYMSLNSSSHMYRVGQVAPPVDSHHNYSTPQTQWATGGGKQAPAPSTYTNTGTSQTSVSGLSSCSYITMTNTTSDQIAETCPSISSLINNVSQGLEYVDQGINNFKPVKEGYGTEQLPSDYSMDCGSTAKVYTDLDSNTPPLKDRTNDQCLLLESAAHTTHKADGEPDKVTTESSRADYSIAPIMENIISSSTSIAQDLSQKFQQNHCVNPTITSTSSSNHRDLLRSKVETGQNFGEIIKESIVETVSA</sequence>
<feature type="compositionally biased region" description="Polar residues" evidence="9">
    <location>
        <begin position="510"/>
        <end position="520"/>
    </location>
</feature>
<evidence type="ECO:0000256" key="4">
    <source>
        <dbReference type="ARBA" id="ARBA00023015"/>
    </source>
</evidence>
<reference evidence="11 12" key="1">
    <citation type="journal article" date="2017" name="Nat. Ecol. Evol.">
        <title>Scallop genome provides insights into evolution of bilaterian karyotype and development.</title>
        <authorList>
            <person name="Wang S."/>
            <person name="Zhang J."/>
            <person name="Jiao W."/>
            <person name="Li J."/>
            <person name="Xun X."/>
            <person name="Sun Y."/>
            <person name="Guo X."/>
            <person name="Huan P."/>
            <person name="Dong B."/>
            <person name="Zhang L."/>
            <person name="Hu X."/>
            <person name="Sun X."/>
            <person name="Wang J."/>
            <person name="Zhao C."/>
            <person name="Wang Y."/>
            <person name="Wang D."/>
            <person name="Huang X."/>
            <person name="Wang R."/>
            <person name="Lv J."/>
            <person name="Li Y."/>
            <person name="Zhang Z."/>
            <person name="Liu B."/>
            <person name="Lu W."/>
            <person name="Hui Y."/>
            <person name="Liang J."/>
            <person name="Zhou Z."/>
            <person name="Hou R."/>
            <person name="Li X."/>
            <person name="Liu Y."/>
            <person name="Li H."/>
            <person name="Ning X."/>
            <person name="Lin Y."/>
            <person name="Zhao L."/>
            <person name="Xing Q."/>
            <person name="Dou J."/>
            <person name="Li Y."/>
            <person name="Mao J."/>
            <person name="Guo H."/>
            <person name="Dou H."/>
            <person name="Li T."/>
            <person name="Mu C."/>
            <person name="Jiang W."/>
            <person name="Fu Q."/>
            <person name="Fu X."/>
            <person name="Miao Y."/>
            <person name="Liu J."/>
            <person name="Yu Q."/>
            <person name="Li R."/>
            <person name="Liao H."/>
            <person name="Li X."/>
            <person name="Kong Y."/>
            <person name="Jiang Z."/>
            <person name="Chourrout D."/>
            <person name="Li R."/>
            <person name="Bao Z."/>
        </authorList>
    </citation>
    <scope>NUCLEOTIDE SEQUENCE [LARGE SCALE GENOMIC DNA]</scope>
    <source>
        <strain evidence="11 12">PY_sf001</strain>
    </source>
</reference>
<dbReference type="GO" id="GO:0000981">
    <property type="term" value="F:DNA-binding transcription factor activity, RNA polymerase II-specific"/>
    <property type="evidence" value="ECO:0007669"/>
    <property type="project" value="TreeGrafter"/>
</dbReference>
<evidence type="ECO:0000256" key="8">
    <source>
        <dbReference type="ARBA" id="ARBA00023242"/>
    </source>
</evidence>
<dbReference type="PANTHER" id="PTHR13580:SF9">
    <property type="entry name" value="AXIN1 UP-REGULATED 1, ISOFORM A"/>
    <property type="match status" value="1"/>
</dbReference>
<evidence type="ECO:0000313" key="11">
    <source>
        <dbReference type="EMBL" id="OWF42084.1"/>
    </source>
</evidence>
<keyword evidence="5" id="KW-0238">DNA-binding</keyword>
<dbReference type="InterPro" id="IPR023260">
    <property type="entry name" value="Cys/Ser-rich_nuc_prot"/>
</dbReference>
<feature type="domain" description="Cysteine/serine-rich nuclear protein N-terminal" evidence="10">
    <location>
        <begin position="49"/>
        <end position="266"/>
    </location>
</feature>
<feature type="compositionally biased region" description="Polar residues" evidence="9">
    <location>
        <begin position="492"/>
        <end position="501"/>
    </location>
</feature>
<dbReference type="PRINTS" id="PR02031">
    <property type="entry name" value="CYSSERRICHNP"/>
</dbReference>
<keyword evidence="4" id="KW-0805">Transcription regulation</keyword>
<accession>A0A210Q001</accession>
<evidence type="ECO:0000256" key="7">
    <source>
        <dbReference type="ARBA" id="ARBA00023163"/>
    </source>
</evidence>
<feature type="compositionally biased region" description="Low complexity" evidence="9">
    <location>
        <begin position="23"/>
        <end position="35"/>
    </location>
</feature>
<feature type="region of interest" description="Disordered" evidence="9">
    <location>
        <begin position="123"/>
        <end position="152"/>
    </location>
</feature>
<dbReference type="PANTHER" id="PTHR13580">
    <property type="entry name" value="TGF-BETA INDUCED APOPTOSIS PROTEIN"/>
    <property type="match status" value="1"/>
</dbReference>
<dbReference type="OrthoDB" id="5946974at2759"/>
<name>A0A210Q001_MIZYE</name>
<evidence type="ECO:0000256" key="1">
    <source>
        <dbReference type="ARBA" id="ARBA00004123"/>
    </source>
</evidence>
<comment type="caution">
    <text evidence="11">The sequence shown here is derived from an EMBL/GenBank/DDBJ whole genome shotgun (WGS) entry which is preliminary data.</text>
</comment>
<feature type="region of interest" description="Disordered" evidence="9">
    <location>
        <begin position="1"/>
        <end position="52"/>
    </location>
</feature>
<dbReference type="Proteomes" id="UP000242188">
    <property type="component" value="Unassembled WGS sequence"/>
</dbReference>
<dbReference type="Pfam" id="PF16019">
    <property type="entry name" value="CSRNP_N"/>
    <property type="match status" value="1"/>
</dbReference>
<evidence type="ECO:0000256" key="6">
    <source>
        <dbReference type="ARBA" id="ARBA00023159"/>
    </source>
</evidence>
<gene>
    <name evidence="11" type="ORF">KP79_PYT24603</name>
</gene>
<organism evidence="11 12">
    <name type="scientific">Mizuhopecten yessoensis</name>
    <name type="common">Japanese scallop</name>
    <name type="synonym">Patinopecten yessoensis</name>
    <dbReference type="NCBI Taxonomy" id="6573"/>
    <lineage>
        <taxon>Eukaryota</taxon>
        <taxon>Metazoa</taxon>
        <taxon>Spiralia</taxon>
        <taxon>Lophotrochozoa</taxon>
        <taxon>Mollusca</taxon>
        <taxon>Bivalvia</taxon>
        <taxon>Autobranchia</taxon>
        <taxon>Pteriomorphia</taxon>
        <taxon>Pectinida</taxon>
        <taxon>Pectinoidea</taxon>
        <taxon>Pectinidae</taxon>
        <taxon>Mizuhopecten</taxon>
    </lineage>
</organism>
<dbReference type="InterPro" id="IPR031972">
    <property type="entry name" value="CSRNP_N"/>
</dbReference>
<dbReference type="STRING" id="6573.A0A210Q001"/>
<feature type="compositionally biased region" description="Acidic residues" evidence="9">
    <location>
        <begin position="132"/>
        <end position="152"/>
    </location>
</feature>
<keyword evidence="6" id="KW-0010">Activator</keyword>
<dbReference type="GO" id="GO:0006915">
    <property type="term" value="P:apoptotic process"/>
    <property type="evidence" value="ECO:0007669"/>
    <property type="project" value="UniProtKB-KW"/>
</dbReference>
<evidence type="ECO:0000256" key="2">
    <source>
        <dbReference type="ARBA" id="ARBA00008548"/>
    </source>
</evidence>
<feature type="region of interest" description="Disordered" evidence="9">
    <location>
        <begin position="488"/>
        <end position="520"/>
    </location>
</feature>
<keyword evidence="7" id="KW-0804">Transcription</keyword>
<comment type="similarity">
    <text evidence="2">Belongs to the AXUD1 family.</text>
</comment>
<protein>
    <submittedName>
        <fullName evidence="11">Cysteine/serine-rich nuclear protein 3</fullName>
    </submittedName>
</protein>
<proteinExistence type="inferred from homology"/>
<evidence type="ECO:0000313" key="12">
    <source>
        <dbReference type="Proteomes" id="UP000242188"/>
    </source>
</evidence>
<evidence type="ECO:0000259" key="10">
    <source>
        <dbReference type="Pfam" id="PF16019"/>
    </source>
</evidence>
<comment type="subcellular location">
    <subcellularLocation>
        <location evidence="1">Nucleus</location>
    </subcellularLocation>
</comment>
<feature type="region of interest" description="Disordered" evidence="9">
    <location>
        <begin position="440"/>
        <end position="459"/>
    </location>
</feature>
<keyword evidence="3" id="KW-0053">Apoptosis</keyword>
<dbReference type="GO" id="GO:0043565">
    <property type="term" value="F:sequence-specific DNA binding"/>
    <property type="evidence" value="ECO:0007669"/>
    <property type="project" value="TreeGrafter"/>
</dbReference>
<keyword evidence="12" id="KW-1185">Reference proteome</keyword>
<dbReference type="EMBL" id="NEDP02005320">
    <property type="protein sequence ID" value="OWF42084.1"/>
    <property type="molecule type" value="Genomic_DNA"/>
</dbReference>
<evidence type="ECO:0000256" key="9">
    <source>
        <dbReference type="SAM" id="MobiDB-lite"/>
    </source>
</evidence>
<evidence type="ECO:0000256" key="5">
    <source>
        <dbReference type="ARBA" id="ARBA00023125"/>
    </source>
</evidence>
<dbReference type="GO" id="GO:0005634">
    <property type="term" value="C:nucleus"/>
    <property type="evidence" value="ECO:0007669"/>
    <property type="project" value="UniProtKB-SubCell"/>
</dbReference>
<dbReference type="AlphaFoldDB" id="A0A210Q001"/>